<dbReference type="EMBL" id="CAKOGP040002003">
    <property type="protein sequence ID" value="CAJ1959518.1"/>
    <property type="molecule type" value="Genomic_DNA"/>
</dbReference>
<dbReference type="PROSITE" id="PS00108">
    <property type="entry name" value="PROTEIN_KINASE_ST"/>
    <property type="match status" value="1"/>
</dbReference>
<dbReference type="Gene3D" id="1.10.510.10">
    <property type="entry name" value="Transferase(Phosphotransferase) domain 1"/>
    <property type="match status" value="1"/>
</dbReference>
<keyword evidence="3 7" id="KW-0547">Nucleotide-binding</keyword>
<feature type="domain" description="Histidine kinase" evidence="11">
    <location>
        <begin position="957"/>
        <end position="1177"/>
    </location>
</feature>
<dbReference type="PROSITE" id="PS50110">
    <property type="entry name" value="RESPONSE_REGULATORY"/>
    <property type="match status" value="1"/>
</dbReference>
<dbReference type="SUPFAM" id="SSF56112">
    <property type="entry name" value="Protein kinase-like (PK-like)"/>
    <property type="match status" value="1"/>
</dbReference>
<evidence type="ECO:0000259" key="12">
    <source>
        <dbReference type="PROSITE" id="PS50110"/>
    </source>
</evidence>
<dbReference type="GO" id="GO:0005524">
    <property type="term" value="F:ATP binding"/>
    <property type="evidence" value="ECO:0007669"/>
    <property type="project" value="UniProtKB-UniRule"/>
</dbReference>
<dbReference type="SUPFAM" id="SSF47384">
    <property type="entry name" value="Homodimeric domain of signal transducing histidine kinase"/>
    <property type="match status" value="1"/>
</dbReference>
<dbReference type="GO" id="GO:0000155">
    <property type="term" value="F:phosphorelay sensor kinase activity"/>
    <property type="evidence" value="ECO:0007669"/>
    <property type="project" value="InterPro"/>
</dbReference>
<evidence type="ECO:0000256" key="6">
    <source>
        <dbReference type="PROSITE-ProRule" id="PRU00169"/>
    </source>
</evidence>
<feature type="chain" id="PRO_5042000141" description="Guanylate cyclase" evidence="9">
    <location>
        <begin position="30"/>
        <end position="1452"/>
    </location>
</feature>
<dbReference type="InterPro" id="IPR008271">
    <property type="entry name" value="Ser/Thr_kinase_AS"/>
</dbReference>
<dbReference type="PROSITE" id="PS50011">
    <property type="entry name" value="PROTEIN_KINASE_DOM"/>
    <property type="match status" value="1"/>
</dbReference>
<dbReference type="Gene3D" id="1.10.287.130">
    <property type="match status" value="1"/>
</dbReference>
<keyword evidence="9" id="KW-0732">Signal</keyword>
<dbReference type="Proteomes" id="UP001295423">
    <property type="component" value="Unassembled WGS sequence"/>
</dbReference>
<evidence type="ECO:0000259" key="11">
    <source>
        <dbReference type="PROSITE" id="PS50109"/>
    </source>
</evidence>
<dbReference type="Gene3D" id="3.40.190.10">
    <property type="entry name" value="Periplasmic binding protein-like II"/>
    <property type="match status" value="1"/>
</dbReference>
<keyword evidence="4 7" id="KW-0067">ATP-binding</keyword>
<dbReference type="PROSITE" id="PS00107">
    <property type="entry name" value="PROTEIN_KINASE_ATP"/>
    <property type="match status" value="1"/>
</dbReference>
<dbReference type="InterPro" id="IPR000719">
    <property type="entry name" value="Prot_kinase_dom"/>
</dbReference>
<reference evidence="13" key="1">
    <citation type="submission" date="2023-08" db="EMBL/GenBank/DDBJ databases">
        <authorList>
            <person name="Audoor S."/>
            <person name="Bilcke G."/>
        </authorList>
    </citation>
    <scope>NUCLEOTIDE SEQUENCE</scope>
</reference>
<sequence length="1452" mass="161453">MMTKSNGNGLIRLLVSIMLLKFLISSATADNNAESSSASISEAIMLASDSSSASASASASSPSALRKRKQRLQQASALGMTSAGGHAQSNEASSSSSSDAHPLLNHSRSLQIIEGGEIISPQCNFAIPFDLDRHKKREYVVGVLAIRGFEAARADYTKIFADYLTASAGQRFDPPITFKMEPLNFVTLFSSVEERTVDFIYANPSAYSCIESEYEAHSLASQVSLRKVDGNTYTLKKFGGVIATLHNRTDINSIDDLVDKKIAAASISGLGSGQMQFKAMVDSGMNYLQDPKQLIFTSNQGKVVQGVLSGEFDVGFIRTDQLERSRDTNGNLVNRSLFKVIDPVPNLAIDGEAFPFESSTELYAEWNIASLTHVSPDVAREVQRAMLSVGSYGQLGDDILECYETFNQTYCDSQPLTFYGQPVQCNSSRAKALLATEALTIGKFAGWSTTLSYMPLRSMQEATGFISMEPETKIWRCIRSAELYDAISCPAGFEIRSKEEVDRGCTDVGLSCGEGYQCVCRPCVAPFELVCVDSVKIGDNCVSLAIFLPVVIISLITLLGCISTAYLRFKKRQMDSFWLIDTVDLTFDDPPTCVGEGKFGLILLADYRGTQVAVKRVLPPRRAKRNRRRRKKQYPYKDTAITDSVASNGSYDAKYFDVENPGLQQHRRGESMVAKDGVFLWWGKNNNNTTSSVKRDAEIEYEKVKKEFIHEIRYLAKMRHPNICTVMGAALPSNQSEPMLVMEYMTEGSLAQVLNNKAVSLEPEQLLSMLQDVAQGLRFLHTAKPKIIHTDLKAKNVLVDSNFKAKLSNISLPSISKSEAVGTPFWMAPELLSGTSGNTTKSDIYSYGILIYEVYSGRQPYQGENYETVVRDICDPVIQKRPTAPVDCPDKVALLMQECLQHQPFKRPDAEQLDLHLRVELKVTERTSRLEKLNEELKVASEHIASASAMQLQHFAAMSHEIRTPLNCIIGISSLLEESDLDPSQKDSVDMIVNSGRLLRSIIDDVLDYSKLESGNAETLIERIDLQETLDVVIHMIKTNEVTKDKKLKIQTVFDPLIPRHLEADSRRTQQILYNLLGNAIKFSRPGQSVQFVAEVVDRRILRYTIKDFGKGIAESDYNNIFIPFRQTATGLTNVEGGTGLGLAITKKLVEALHGRISVKSVLGQWTEFTVDFPFSDRVVSMDEITSKLNGTQVLIVAKKDNLDAREARDIFTQYGIKFKFLPSMHEMGNLIFDEQDGEKSFVCLCQEDLFEPDKNNIFEPSTKYSLITFGPKFLIKKTPKHVRCILETFPSVLAMNIIESIESPSGEVNSIDASARSLMSASAPWASLRVLVAEDNLINQKVMRRMLERLEVEDITIVDNGEKAVKIEAEQQFDLVLMDMQMPVMDGVEACKQICKREGGHRHAKIIFVTAHAADSFKKKCIENGAIGYITKPCTKHDVEEVLRQVVWASS</sequence>
<evidence type="ECO:0000313" key="13">
    <source>
        <dbReference type="EMBL" id="CAJ1959518.1"/>
    </source>
</evidence>
<dbReference type="PRINTS" id="PR00109">
    <property type="entry name" value="TYRKINASE"/>
</dbReference>
<dbReference type="SMART" id="SM00220">
    <property type="entry name" value="S_TKc"/>
    <property type="match status" value="1"/>
</dbReference>
<dbReference type="InterPro" id="IPR036097">
    <property type="entry name" value="HisK_dim/P_sf"/>
</dbReference>
<keyword evidence="1" id="KW-0418">Kinase</keyword>
<proteinExistence type="predicted"/>
<keyword evidence="1" id="KW-0723">Serine/threonine-protein kinase</keyword>
<organism evidence="13 14">
    <name type="scientific">Cylindrotheca closterium</name>
    <dbReference type="NCBI Taxonomy" id="2856"/>
    <lineage>
        <taxon>Eukaryota</taxon>
        <taxon>Sar</taxon>
        <taxon>Stramenopiles</taxon>
        <taxon>Ochrophyta</taxon>
        <taxon>Bacillariophyta</taxon>
        <taxon>Bacillariophyceae</taxon>
        <taxon>Bacillariophycidae</taxon>
        <taxon>Bacillariales</taxon>
        <taxon>Bacillariaceae</taxon>
        <taxon>Cylindrotheca</taxon>
    </lineage>
</organism>
<evidence type="ECO:0000256" key="1">
    <source>
        <dbReference type="ARBA" id="ARBA00022527"/>
    </source>
</evidence>
<keyword evidence="1" id="KW-0808">Transferase</keyword>
<dbReference type="InterPro" id="IPR003594">
    <property type="entry name" value="HATPase_dom"/>
</dbReference>
<evidence type="ECO:0000256" key="3">
    <source>
        <dbReference type="ARBA" id="ARBA00022741"/>
    </source>
</evidence>
<dbReference type="Pfam" id="PF00512">
    <property type="entry name" value="HisKA"/>
    <property type="match status" value="1"/>
</dbReference>
<evidence type="ECO:0000256" key="9">
    <source>
        <dbReference type="SAM" id="SignalP"/>
    </source>
</evidence>
<evidence type="ECO:0000256" key="4">
    <source>
        <dbReference type="ARBA" id="ARBA00022840"/>
    </source>
</evidence>
<feature type="domain" description="Response regulatory" evidence="12">
    <location>
        <begin position="1330"/>
        <end position="1448"/>
    </location>
</feature>
<dbReference type="InterPro" id="IPR005467">
    <property type="entry name" value="His_kinase_dom"/>
</dbReference>
<name>A0AAD2G1F8_9STRA</name>
<evidence type="ECO:0000256" key="2">
    <source>
        <dbReference type="ARBA" id="ARBA00022553"/>
    </source>
</evidence>
<evidence type="ECO:0000259" key="10">
    <source>
        <dbReference type="PROSITE" id="PS50011"/>
    </source>
</evidence>
<feature type="binding site" evidence="7">
    <location>
        <position position="615"/>
    </location>
    <ligand>
        <name>ATP</name>
        <dbReference type="ChEBI" id="CHEBI:30616"/>
    </ligand>
</feature>
<dbReference type="SMART" id="SM00388">
    <property type="entry name" value="HisKA"/>
    <property type="match status" value="1"/>
</dbReference>
<dbReference type="Pfam" id="PF12974">
    <property type="entry name" value="Phosphonate-bd"/>
    <property type="match status" value="1"/>
</dbReference>
<dbReference type="Gene3D" id="3.40.50.2300">
    <property type="match status" value="1"/>
</dbReference>
<dbReference type="PANTHER" id="PTHR45339">
    <property type="entry name" value="HYBRID SIGNAL TRANSDUCTION HISTIDINE KINASE J"/>
    <property type="match status" value="1"/>
</dbReference>
<dbReference type="InterPro" id="IPR011006">
    <property type="entry name" value="CheY-like_superfamily"/>
</dbReference>
<feature type="signal peptide" evidence="9">
    <location>
        <begin position="1"/>
        <end position="29"/>
    </location>
</feature>
<dbReference type="InterPro" id="IPR001789">
    <property type="entry name" value="Sig_transdc_resp-reg_receiver"/>
</dbReference>
<dbReference type="InterPro" id="IPR017441">
    <property type="entry name" value="Protein_kinase_ATP_BS"/>
</dbReference>
<dbReference type="PANTHER" id="PTHR45339:SF1">
    <property type="entry name" value="HYBRID SIGNAL TRANSDUCTION HISTIDINE KINASE J"/>
    <property type="match status" value="1"/>
</dbReference>
<dbReference type="SMART" id="SM00448">
    <property type="entry name" value="REC"/>
    <property type="match status" value="1"/>
</dbReference>
<dbReference type="InterPro" id="IPR001245">
    <property type="entry name" value="Ser-Thr/Tyr_kinase_cat_dom"/>
</dbReference>
<dbReference type="PROSITE" id="PS50109">
    <property type="entry name" value="HIS_KIN"/>
    <property type="match status" value="1"/>
</dbReference>
<dbReference type="CDD" id="cd00082">
    <property type="entry name" value="HisKA"/>
    <property type="match status" value="1"/>
</dbReference>
<feature type="modified residue" description="4-aspartylphosphate" evidence="6">
    <location>
        <position position="1380"/>
    </location>
</feature>
<dbReference type="SUPFAM" id="SSF55874">
    <property type="entry name" value="ATPase domain of HSP90 chaperone/DNA topoisomerase II/histidine kinase"/>
    <property type="match status" value="1"/>
</dbReference>
<keyword evidence="5" id="KW-0902">Two-component regulatory system</keyword>
<evidence type="ECO:0008006" key="15">
    <source>
        <dbReference type="Google" id="ProtNLM"/>
    </source>
</evidence>
<evidence type="ECO:0000256" key="7">
    <source>
        <dbReference type="PROSITE-ProRule" id="PRU10141"/>
    </source>
</evidence>
<dbReference type="GO" id="GO:0004674">
    <property type="term" value="F:protein serine/threonine kinase activity"/>
    <property type="evidence" value="ECO:0007669"/>
    <property type="project" value="UniProtKB-KW"/>
</dbReference>
<dbReference type="InterPro" id="IPR011009">
    <property type="entry name" value="Kinase-like_dom_sf"/>
</dbReference>
<dbReference type="CDD" id="cd17546">
    <property type="entry name" value="REC_hyHK_CKI1_RcsC-like"/>
    <property type="match status" value="1"/>
</dbReference>
<feature type="domain" description="Protein kinase" evidence="10">
    <location>
        <begin position="588"/>
        <end position="919"/>
    </location>
</feature>
<protein>
    <recommendedName>
        <fullName evidence="15">Guanylate cyclase</fullName>
    </recommendedName>
</protein>
<dbReference type="Gene3D" id="3.30.565.10">
    <property type="entry name" value="Histidine kinase-like ATPase, C-terminal domain"/>
    <property type="match status" value="1"/>
</dbReference>
<evidence type="ECO:0000256" key="5">
    <source>
        <dbReference type="ARBA" id="ARBA00023012"/>
    </source>
</evidence>
<dbReference type="InterPro" id="IPR003661">
    <property type="entry name" value="HisK_dim/P_dom"/>
</dbReference>
<dbReference type="InterPro" id="IPR004358">
    <property type="entry name" value="Sig_transdc_His_kin-like_C"/>
</dbReference>
<accession>A0AAD2G1F8</accession>
<dbReference type="SUPFAM" id="SSF52172">
    <property type="entry name" value="CheY-like"/>
    <property type="match status" value="1"/>
</dbReference>
<dbReference type="Pfam" id="PF00072">
    <property type="entry name" value="Response_reg"/>
    <property type="match status" value="1"/>
</dbReference>
<dbReference type="Pfam" id="PF02518">
    <property type="entry name" value="HATPase_c"/>
    <property type="match status" value="1"/>
</dbReference>
<keyword evidence="2 6" id="KW-0597">Phosphoprotein</keyword>
<dbReference type="SMART" id="SM00387">
    <property type="entry name" value="HATPase_c"/>
    <property type="match status" value="1"/>
</dbReference>
<feature type="region of interest" description="Disordered" evidence="8">
    <location>
        <begin position="57"/>
        <end position="101"/>
    </location>
</feature>
<keyword evidence="14" id="KW-1185">Reference proteome</keyword>
<evidence type="ECO:0000313" key="14">
    <source>
        <dbReference type="Proteomes" id="UP001295423"/>
    </source>
</evidence>
<dbReference type="InterPro" id="IPR036890">
    <property type="entry name" value="HATPase_C_sf"/>
</dbReference>
<dbReference type="PRINTS" id="PR00344">
    <property type="entry name" value="BCTRLSENSOR"/>
</dbReference>
<dbReference type="Pfam" id="PF07714">
    <property type="entry name" value="PK_Tyr_Ser-Thr"/>
    <property type="match status" value="1"/>
</dbReference>
<comment type="caution">
    <text evidence="13">The sequence shown here is derived from an EMBL/GenBank/DDBJ whole genome shotgun (WGS) entry which is preliminary data.</text>
</comment>
<gene>
    <name evidence="13" type="ORF">CYCCA115_LOCUS17939</name>
</gene>
<evidence type="ECO:0000256" key="8">
    <source>
        <dbReference type="SAM" id="MobiDB-lite"/>
    </source>
</evidence>